<name>A0ABS5K261_9BACT</name>
<feature type="domain" description="Gfo/Idh/MocA-like oxidoreductase N-terminal" evidence="3">
    <location>
        <begin position="7"/>
        <end position="121"/>
    </location>
</feature>
<evidence type="ECO:0000313" key="6">
    <source>
        <dbReference type="Proteomes" id="UP000708576"/>
    </source>
</evidence>
<dbReference type="InterPro" id="IPR036291">
    <property type="entry name" value="NAD(P)-bd_dom_sf"/>
</dbReference>
<dbReference type="Pfam" id="PF01408">
    <property type="entry name" value="GFO_IDH_MocA"/>
    <property type="match status" value="1"/>
</dbReference>
<comment type="similarity">
    <text evidence="1">Belongs to the Gfo/Idh/MocA family.</text>
</comment>
<dbReference type="Proteomes" id="UP000708576">
    <property type="component" value="Unassembled WGS sequence"/>
</dbReference>
<evidence type="ECO:0000259" key="4">
    <source>
        <dbReference type="Pfam" id="PF02894"/>
    </source>
</evidence>
<keyword evidence="2" id="KW-0560">Oxidoreductase</keyword>
<dbReference type="PANTHER" id="PTHR43708:SF5">
    <property type="entry name" value="CONSERVED EXPRESSED OXIDOREDUCTASE (EUROFUNG)-RELATED"/>
    <property type="match status" value="1"/>
</dbReference>
<feature type="domain" description="Gfo/Idh/MocA-like oxidoreductase C-terminal" evidence="4">
    <location>
        <begin position="134"/>
        <end position="340"/>
    </location>
</feature>
<evidence type="ECO:0000256" key="1">
    <source>
        <dbReference type="ARBA" id="ARBA00010928"/>
    </source>
</evidence>
<sequence>MKIIKTGIASYGMSGRIFHGPSLKVLEDQFEVVGVFERTKKESEYLFPQATIYRSFSELLANPEIELVIVNTPDHLHYGMTKEALLAGKHVVTEKPFTLSVEEADELIELAKKQNKVLSVYQNRRYDGNYKTVKKIIDQGLLGRLVELEIHYDRYRKEIREGSWKEEGDDRVGVLFNLGAHLVDQVVQLVGMPEAVTAKLAKVRDRSVVNDYMNIRLDYPNLQVILRSSYLVKSPGPMYTLNGVEGSYLKFGGDPQEELLDKGQLPTGADWGKEAEGNWGTLVTDINGVEYKGKIETEAGCYPDFYRDLFKCIVMRESNPVPGEQARETVRILNAAVESHLKEVTKKLT</sequence>
<accession>A0ABS5K261</accession>
<evidence type="ECO:0000259" key="3">
    <source>
        <dbReference type="Pfam" id="PF01408"/>
    </source>
</evidence>
<dbReference type="InterPro" id="IPR004104">
    <property type="entry name" value="Gfo/Idh/MocA-like_OxRdtase_C"/>
</dbReference>
<gene>
    <name evidence="5" type="ORF">KEM10_20925</name>
</gene>
<keyword evidence="6" id="KW-1185">Reference proteome</keyword>
<comment type="caution">
    <text evidence="5">The sequence shown here is derived from an EMBL/GenBank/DDBJ whole genome shotgun (WGS) entry which is preliminary data.</text>
</comment>
<dbReference type="Gene3D" id="3.40.50.720">
    <property type="entry name" value="NAD(P)-binding Rossmann-like Domain"/>
    <property type="match status" value="1"/>
</dbReference>
<dbReference type="Pfam" id="PF02894">
    <property type="entry name" value="GFO_IDH_MocA_C"/>
    <property type="match status" value="1"/>
</dbReference>
<protein>
    <submittedName>
        <fullName evidence="5">Gfo/Idh/MocA family oxidoreductase</fullName>
    </submittedName>
</protein>
<dbReference type="SUPFAM" id="SSF51735">
    <property type="entry name" value="NAD(P)-binding Rossmann-fold domains"/>
    <property type="match status" value="1"/>
</dbReference>
<dbReference type="InterPro" id="IPR000683">
    <property type="entry name" value="Gfo/Idh/MocA-like_OxRdtase_N"/>
</dbReference>
<evidence type="ECO:0000313" key="5">
    <source>
        <dbReference type="EMBL" id="MBS2100764.1"/>
    </source>
</evidence>
<proteinExistence type="inferred from homology"/>
<dbReference type="RefSeq" id="WP_212219250.1">
    <property type="nucleotide sequence ID" value="NZ_JAGUCO010000028.1"/>
</dbReference>
<reference evidence="5 6" key="1">
    <citation type="journal article" date="2015" name="Int. J. Syst. Evol. Microbiol.">
        <title>Carboxylicivirga linearis sp. nov., isolated from a sea cucumber culture pond.</title>
        <authorList>
            <person name="Wang F.Q."/>
            <person name="Zhou Y.X."/>
            <person name="Lin X.Z."/>
            <person name="Chen G.J."/>
            <person name="Du Z.J."/>
        </authorList>
    </citation>
    <scope>NUCLEOTIDE SEQUENCE [LARGE SCALE GENOMIC DNA]</scope>
    <source>
        <strain evidence="5 6">FB218</strain>
    </source>
</reference>
<evidence type="ECO:0000256" key="2">
    <source>
        <dbReference type="ARBA" id="ARBA00023002"/>
    </source>
</evidence>
<dbReference type="Gene3D" id="3.30.360.10">
    <property type="entry name" value="Dihydrodipicolinate Reductase, domain 2"/>
    <property type="match status" value="1"/>
</dbReference>
<organism evidence="5 6">
    <name type="scientific">Carboxylicivirga linearis</name>
    <dbReference type="NCBI Taxonomy" id="1628157"/>
    <lineage>
        <taxon>Bacteria</taxon>
        <taxon>Pseudomonadati</taxon>
        <taxon>Bacteroidota</taxon>
        <taxon>Bacteroidia</taxon>
        <taxon>Marinilabiliales</taxon>
        <taxon>Marinilabiliaceae</taxon>
        <taxon>Carboxylicivirga</taxon>
    </lineage>
</organism>
<dbReference type="PANTHER" id="PTHR43708">
    <property type="entry name" value="CONSERVED EXPRESSED OXIDOREDUCTASE (EUROFUNG)"/>
    <property type="match status" value="1"/>
</dbReference>
<dbReference type="InterPro" id="IPR051317">
    <property type="entry name" value="Gfo/Idh/MocA_oxidoreduct"/>
</dbReference>
<dbReference type="EMBL" id="JAGUCO010000028">
    <property type="protein sequence ID" value="MBS2100764.1"/>
    <property type="molecule type" value="Genomic_DNA"/>
</dbReference>